<proteinExistence type="inferred from homology"/>
<dbReference type="Pfam" id="PF05193">
    <property type="entry name" value="Peptidase_M16_C"/>
    <property type="match status" value="1"/>
</dbReference>
<evidence type="ECO:0000259" key="17">
    <source>
        <dbReference type="Pfam" id="PF16187"/>
    </source>
</evidence>
<dbReference type="InterPro" id="IPR050626">
    <property type="entry name" value="Peptidase_M16"/>
</dbReference>
<dbReference type="Gene3D" id="3.30.830.10">
    <property type="entry name" value="Metalloenzyme, LuxS/M16 peptidase-like"/>
    <property type="match status" value="4"/>
</dbReference>
<evidence type="ECO:0000259" key="18">
    <source>
        <dbReference type="Pfam" id="PF22456"/>
    </source>
</evidence>
<feature type="domain" description="Peptidase M16 N-terminal" evidence="15">
    <location>
        <begin position="21"/>
        <end position="147"/>
    </location>
</feature>
<dbReference type="EC" id="3.4.24.55" evidence="4"/>
<evidence type="ECO:0000256" key="3">
    <source>
        <dbReference type="ARBA" id="ARBA00007261"/>
    </source>
</evidence>
<gene>
    <name evidence="19" type="ORF">EPA86_03505</name>
</gene>
<evidence type="ECO:0000256" key="5">
    <source>
        <dbReference type="ARBA" id="ARBA00017565"/>
    </source>
</evidence>
<dbReference type="InterPro" id="IPR032632">
    <property type="entry name" value="Peptidase_M16_M"/>
</dbReference>
<dbReference type="Pfam" id="PF22456">
    <property type="entry name" value="PqqF-like_C_4"/>
    <property type="match status" value="1"/>
</dbReference>
<dbReference type="FunFam" id="3.30.830.10:FF:000012">
    <property type="entry name" value="Protease 3"/>
    <property type="match status" value="1"/>
</dbReference>
<sequence length="941" mass="108114">MKQSPNDLKEYQPLKLKNGLRVLLISNTESDKAAAALAVNVGHFNDPKDREGLAHFLEHMLFLGTEKYPDGSEYQHFISQHGGSNNAWTATEHTCFFFDIQGKFLAPALDRFSQFFTSPLLSEEFVQSERQNIDAEFKMKLKDDIRRLYDVHKETINPNHPFAKFSVGNIETLEDRNGQSVSSEVRNFFEMHYNADSMTLAVEGPQSIAELESMVCELFSGIANSNKPQVPITEPLYKIEHQKIQINVCPIRNDHQLIISFAMNSIDDLYKTKPESIIAYLLGHEGEGSILSLLKKQQWGLGLTAGSGINGSNFKDFNISISLTELGEQHIEDIIEIVFSYLHHVNANDIAEFYYEEKQKISDIAFIYHEKMRPLDSVSQLVINMHHYPVDDYIYGDYIMTELIQDEVQGLLKALTPSNMRIIHISQNNEFDKTSFWYKAPYQVNTICERKINHWLNTLQTTSANTNWCKQLHLPRKNPYIVAEPEVYPNQQKISLVPCKIVEESGLTVWYKQDNTFKVPKGYIYIGIDSPHAVKSIETIAMTRLFVDLYTDTVIEENYDAELAGIHYHLYAHQGGVTLQLSGMSEKQNLLLDKLLIRLKHHNVSKEQFTLFKKQSIKHWHNSDKSKSISLLFSQLSSLMQPNNPSSEALITALENVEYADYIDFTHHLFDKVNLEVLIHGNWLENSAHEIAFNLKKHFQRHINANYAVQCPVLDLHNQQTLFLPIHLAEHDYASVMYTPMPVKDNLTIALTMIASHLLSPVFFQEMRTDKQYGYLVGVGYVPINQYPGIAFYIQSPHTNSIDLSVAIEEFIDRCLEHIFAMSKEKWQHFTNGLAGQLQEKDHNLRIKSQRFWASICNDDTEFAHKENLLNTILSLSIEQVITFIREQLFSSNSPDRLILLSSKANEPSLEKAFELQLLSTLNGKIINNHLIFTKNSQRKY</sequence>
<feature type="domain" description="Peptidase M16 C-terminal" evidence="16">
    <location>
        <begin position="184"/>
        <end position="359"/>
    </location>
</feature>
<dbReference type="InterPro" id="IPR054734">
    <property type="entry name" value="PqqF-like_C_4"/>
</dbReference>
<evidence type="ECO:0000256" key="7">
    <source>
        <dbReference type="ARBA" id="ARBA00022723"/>
    </source>
</evidence>
<evidence type="ECO:0000256" key="10">
    <source>
        <dbReference type="ARBA" id="ARBA00023049"/>
    </source>
</evidence>
<evidence type="ECO:0000259" key="16">
    <source>
        <dbReference type="Pfam" id="PF05193"/>
    </source>
</evidence>
<keyword evidence="6" id="KW-0645">Protease</keyword>
<dbReference type="GO" id="GO:0004222">
    <property type="term" value="F:metalloendopeptidase activity"/>
    <property type="evidence" value="ECO:0007669"/>
    <property type="project" value="UniProtKB-EC"/>
</dbReference>
<evidence type="ECO:0000256" key="4">
    <source>
        <dbReference type="ARBA" id="ARBA00012449"/>
    </source>
</evidence>
<evidence type="ECO:0000313" key="19">
    <source>
        <dbReference type="EMBL" id="TPH17945.1"/>
    </source>
</evidence>
<keyword evidence="10" id="KW-0482">Metalloprotease</keyword>
<keyword evidence="7" id="KW-0479">Metal-binding</keyword>
<evidence type="ECO:0000256" key="8">
    <source>
        <dbReference type="ARBA" id="ARBA00022801"/>
    </source>
</evidence>
<evidence type="ECO:0000256" key="6">
    <source>
        <dbReference type="ARBA" id="ARBA00022670"/>
    </source>
</evidence>
<dbReference type="RefSeq" id="WP_140601962.1">
    <property type="nucleotide sequence ID" value="NZ_SAWY01000006.1"/>
</dbReference>
<evidence type="ECO:0000259" key="15">
    <source>
        <dbReference type="Pfam" id="PF00675"/>
    </source>
</evidence>
<comment type="caution">
    <text evidence="19">The sequence shown here is derived from an EMBL/GenBank/DDBJ whole genome shotgun (WGS) entry which is preliminary data.</text>
</comment>
<organism evidence="19 20">
    <name type="scientific">Litorilituus lipolyticus</name>
    <dbReference type="NCBI Taxonomy" id="2491017"/>
    <lineage>
        <taxon>Bacteria</taxon>
        <taxon>Pseudomonadati</taxon>
        <taxon>Pseudomonadota</taxon>
        <taxon>Gammaproteobacteria</taxon>
        <taxon>Alteromonadales</taxon>
        <taxon>Colwelliaceae</taxon>
        <taxon>Litorilituus</taxon>
    </lineage>
</organism>
<dbReference type="PROSITE" id="PS00143">
    <property type="entry name" value="INSULINASE"/>
    <property type="match status" value="1"/>
</dbReference>
<evidence type="ECO:0000256" key="12">
    <source>
        <dbReference type="ARBA" id="ARBA00031184"/>
    </source>
</evidence>
<dbReference type="OrthoDB" id="9811314at2"/>
<evidence type="ECO:0000256" key="14">
    <source>
        <dbReference type="RuleBase" id="RU004447"/>
    </source>
</evidence>
<dbReference type="EMBL" id="SAWY01000006">
    <property type="protein sequence ID" value="TPH17945.1"/>
    <property type="molecule type" value="Genomic_DNA"/>
</dbReference>
<dbReference type="InterPro" id="IPR007863">
    <property type="entry name" value="Peptidase_M16_C"/>
</dbReference>
<evidence type="ECO:0000256" key="1">
    <source>
        <dbReference type="ARBA" id="ARBA00001947"/>
    </source>
</evidence>
<keyword evidence="9" id="KW-0862">Zinc</keyword>
<feature type="domain" description="Peptidase M16 middle/third" evidence="17">
    <location>
        <begin position="366"/>
        <end position="652"/>
    </location>
</feature>
<evidence type="ECO:0000256" key="2">
    <source>
        <dbReference type="ARBA" id="ARBA00002184"/>
    </source>
</evidence>
<evidence type="ECO:0000313" key="20">
    <source>
        <dbReference type="Proteomes" id="UP000315303"/>
    </source>
</evidence>
<feature type="domain" description="Coenzyme PQQ synthesis protein F-like C-terminal lobe" evidence="18">
    <location>
        <begin position="756"/>
        <end position="853"/>
    </location>
</feature>
<dbReference type="InterPro" id="IPR011765">
    <property type="entry name" value="Pept_M16_N"/>
</dbReference>
<dbReference type="Pfam" id="PF16187">
    <property type="entry name" value="Peptidase_M16_M"/>
    <property type="match status" value="1"/>
</dbReference>
<dbReference type="PANTHER" id="PTHR43690">
    <property type="entry name" value="NARDILYSIN"/>
    <property type="match status" value="1"/>
</dbReference>
<dbReference type="GO" id="GO:0006508">
    <property type="term" value="P:proteolysis"/>
    <property type="evidence" value="ECO:0007669"/>
    <property type="project" value="UniProtKB-KW"/>
</dbReference>
<comment type="similarity">
    <text evidence="3 14">Belongs to the peptidase M16 family.</text>
</comment>
<evidence type="ECO:0000256" key="13">
    <source>
        <dbReference type="ARBA" id="ARBA00033450"/>
    </source>
</evidence>
<dbReference type="InterPro" id="IPR011249">
    <property type="entry name" value="Metalloenz_LuxS/M16"/>
</dbReference>
<dbReference type="AlphaFoldDB" id="A0A502L659"/>
<protein>
    <recommendedName>
        <fullName evidence="5">Protease 3</fullName>
        <ecNumber evidence="4">3.4.24.55</ecNumber>
    </recommendedName>
    <alternativeName>
        <fullName evidence="13">Pitrilysin</fullName>
    </alternativeName>
    <alternativeName>
        <fullName evidence="12">Protease III</fullName>
    </alternativeName>
    <alternativeName>
        <fullName evidence="11">Protease pi</fullName>
    </alternativeName>
</protein>
<dbReference type="GO" id="GO:0046872">
    <property type="term" value="F:metal ion binding"/>
    <property type="evidence" value="ECO:0007669"/>
    <property type="project" value="UniProtKB-KW"/>
</dbReference>
<accession>A0A502L659</accession>
<reference evidence="19 20" key="1">
    <citation type="submission" date="2019-01" db="EMBL/GenBank/DDBJ databases">
        <title>Litorilituus lipolytica sp. nov., isolated from intertidal sand of the Yellow Sea in China.</title>
        <authorList>
            <person name="Liu A."/>
        </authorList>
    </citation>
    <scope>NUCLEOTIDE SEQUENCE [LARGE SCALE GENOMIC DNA]</scope>
    <source>
        <strain evidence="19 20">RZ04</strain>
    </source>
</reference>
<dbReference type="FunFam" id="3.30.830.10:FF:000005">
    <property type="entry name" value="nardilysin isoform X1"/>
    <property type="match status" value="1"/>
</dbReference>
<keyword evidence="8" id="KW-0378">Hydrolase</keyword>
<comment type="cofactor">
    <cofactor evidence="1">
        <name>Zn(2+)</name>
        <dbReference type="ChEBI" id="CHEBI:29105"/>
    </cofactor>
</comment>
<comment type="function">
    <text evidence="2">Endopeptidase that degrades small peptides of less than 7 kDa, such as glucagon and insulin.</text>
</comment>
<dbReference type="InterPro" id="IPR001431">
    <property type="entry name" value="Pept_M16_Zn_BS"/>
</dbReference>
<dbReference type="GO" id="GO:0005737">
    <property type="term" value="C:cytoplasm"/>
    <property type="evidence" value="ECO:0007669"/>
    <property type="project" value="UniProtKB-ARBA"/>
</dbReference>
<dbReference type="Proteomes" id="UP000315303">
    <property type="component" value="Unassembled WGS sequence"/>
</dbReference>
<dbReference type="PANTHER" id="PTHR43690:SF18">
    <property type="entry name" value="INSULIN-DEGRADING ENZYME-RELATED"/>
    <property type="match status" value="1"/>
</dbReference>
<name>A0A502L659_9GAMM</name>
<dbReference type="SUPFAM" id="SSF63411">
    <property type="entry name" value="LuxS/MPP-like metallohydrolase"/>
    <property type="match status" value="4"/>
</dbReference>
<evidence type="ECO:0000256" key="9">
    <source>
        <dbReference type="ARBA" id="ARBA00022833"/>
    </source>
</evidence>
<keyword evidence="20" id="KW-1185">Reference proteome</keyword>
<evidence type="ECO:0000256" key="11">
    <source>
        <dbReference type="ARBA" id="ARBA00029597"/>
    </source>
</evidence>
<dbReference type="Pfam" id="PF00675">
    <property type="entry name" value="Peptidase_M16"/>
    <property type="match status" value="1"/>
</dbReference>